<dbReference type="Proteomes" id="UP000005337">
    <property type="component" value="Unassembled WGS sequence"/>
</dbReference>
<gene>
    <name evidence="1" type="ORF">AC3_A0155</name>
</gene>
<comment type="caution">
    <text evidence="1">The sequence shown here is derived from an EMBL/GenBank/DDBJ whole genome shotgun (WGS) entry which is preliminary data.</text>
</comment>
<dbReference type="SUPFAM" id="SSF47598">
    <property type="entry name" value="Ribbon-helix-helix"/>
    <property type="match status" value="1"/>
</dbReference>
<dbReference type="Pfam" id="PF05534">
    <property type="entry name" value="HicB"/>
    <property type="match status" value="1"/>
</dbReference>
<evidence type="ECO:0000313" key="1">
    <source>
        <dbReference type="EMBL" id="EDT15817.1"/>
    </source>
</evidence>
<sequence>MNTIVYGKSGSGKTYNYFIKKINEFDGKVIGISYLEENMNFEDLESNKKFKKYRLDDPKGLNIEEVFKHDKVFLEIPLECEEYLLTNNIIKIIEYLYKNGLKEKLLIDINGIDSLNLEHMIKIGNTEVSLIKALLDISKDPRVDIVMILQELKILKKQYPKEYDELIKNSNIICTRELQSYSGEYKLRMPRSLHKRLMEEAVIEGVSFNQYLVYKLMGGSTNNIIRNSEIKIGLMKNILEGKESHIIDNDGEYKAFLEKLGNPENVKVFNSTKEYSNYIQNKEKI</sequence>
<dbReference type="InterPro" id="IPR010985">
    <property type="entry name" value="Ribbon_hlx_hlx"/>
</dbReference>
<proteinExistence type="predicted"/>
<reference evidence="1 2" key="1">
    <citation type="submission" date="2007-07" db="EMBL/GenBank/DDBJ databases">
        <title>Annotation of Clostridium perfringens E str. JGS1987.</title>
        <authorList>
            <person name="Paulsen I."/>
            <person name="Sebastian Y."/>
        </authorList>
    </citation>
    <scope>NUCLEOTIDE SEQUENCE [LARGE SCALE GENOMIC DNA]</scope>
    <source>
        <strain evidence="2">E str. JGS1987</strain>
    </source>
</reference>
<protein>
    <submittedName>
        <fullName evidence="1">Uncharacterized protein</fullName>
    </submittedName>
</protein>
<dbReference type="InterPro" id="IPR008651">
    <property type="entry name" value="Uncharacterised_HicB"/>
</dbReference>
<accession>B1BR27</accession>
<dbReference type="AlphaFoldDB" id="B1BR27"/>
<dbReference type="EMBL" id="ABDW01000006">
    <property type="protein sequence ID" value="EDT15817.1"/>
    <property type="molecule type" value="Genomic_DNA"/>
</dbReference>
<dbReference type="RefSeq" id="WP_004456560.1">
    <property type="nucleotide sequence ID" value="NZ_ABDW01000006.1"/>
</dbReference>
<name>B1BR27_CLOPF</name>
<evidence type="ECO:0000313" key="2">
    <source>
        <dbReference type="Proteomes" id="UP000005337"/>
    </source>
</evidence>
<organism evidence="1 2">
    <name type="scientific">Clostridium perfringens E str. JGS1987</name>
    <dbReference type="NCBI Taxonomy" id="451755"/>
    <lineage>
        <taxon>Bacteria</taxon>
        <taxon>Bacillati</taxon>
        <taxon>Bacillota</taxon>
        <taxon>Clostridia</taxon>
        <taxon>Eubacteriales</taxon>
        <taxon>Clostridiaceae</taxon>
        <taxon>Clostridium</taxon>
    </lineage>
</organism>
<dbReference type="GO" id="GO:0006355">
    <property type="term" value="P:regulation of DNA-templated transcription"/>
    <property type="evidence" value="ECO:0007669"/>
    <property type="project" value="InterPro"/>
</dbReference>